<organism evidence="2 3">
    <name type="scientific">Roseburia inulinivorans</name>
    <dbReference type="NCBI Taxonomy" id="360807"/>
    <lineage>
        <taxon>Bacteria</taxon>
        <taxon>Bacillati</taxon>
        <taxon>Bacillota</taxon>
        <taxon>Clostridia</taxon>
        <taxon>Lachnospirales</taxon>
        <taxon>Lachnospiraceae</taxon>
        <taxon>Roseburia</taxon>
    </lineage>
</organism>
<sequence>MAAKKKRMTQKEKDLNRAWEKEMQEKGLIPPDKKRLNRKKFIDEAVSEWNDRDSDCYIWDFYLMRAVGYMTAQVGRNLNPTPEAVGVAKLLKAAMKLKEFQDKIKSEGREDYTITEEYEYIKEVLKM</sequence>
<evidence type="ECO:0000313" key="3">
    <source>
        <dbReference type="Proteomes" id="UP000283492"/>
    </source>
</evidence>
<evidence type="ECO:0000313" key="2">
    <source>
        <dbReference type="EMBL" id="RHA87424.1"/>
    </source>
</evidence>
<evidence type="ECO:0000256" key="1">
    <source>
        <dbReference type="SAM" id="MobiDB-lite"/>
    </source>
</evidence>
<evidence type="ECO:0008006" key="4">
    <source>
        <dbReference type="Google" id="ProtNLM"/>
    </source>
</evidence>
<protein>
    <recommendedName>
        <fullName evidence="4">Terminase</fullName>
    </recommendedName>
</protein>
<name>A0A413TQY1_9FIRM</name>
<comment type="caution">
    <text evidence="2">The sequence shown here is derived from an EMBL/GenBank/DDBJ whole genome shotgun (WGS) entry which is preliminary data.</text>
</comment>
<dbReference type="RefSeq" id="WP_118582190.1">
    <property type="nucleotide sequence ID" value="NZ_CABJFX010000020.1"/>
</dbReference>
<dbReference type="EMBL" id="QSFX01000020">
    <property type="protein sequence ID" value="RHA87424.1"/>
    <property type="molecule type" value="Genomic_DNA"/>
</dbReference>
<feature type="compositionally biased region" description="Basic and acidic residues" evidence="1">
    <location>
        <begin position="9"/>
        <end position="25"/>
    </location>
</feature>
<accession>A0A413TQY1</accession>
<dbReference type="Proteomes" id="UP000283492">
    <property type="component" value="Unassembled WGS sequence"/>
</dbReference>
<feature type="region of interest" description="Disordered" evidence="1">
    <location>
        <begin position="1"/>
        <end position="26"/>
    </location>
</feature>
<proteinExistence type="predicted"/>
<reference evidence="2 3" key="1">
    <citation type="submission" date="2018-08" db="EMBL/GenBank/DDBJ databases">
        <title>A genome reference for cultivated species of the human gut microbiota.</title>
        <authorList>
            <person name="Zou Y."/>
            <person name="Xue W."/>
            <person name="Luo G."/>
        </authorList>
    </citation>
    <scope>NUCLEOTIDE SEQUENCE [LARGE SCALE GENOMIC DNA]</scope>
    <source>
        <strain evidence="2 3">AM42-1AC</strain>
    </source>
</reference>
<gene>
    <name evidence="2" type="ORF">DW914_11360</name>
</gene>
<dbReference type="AlphaFoldDB" id="A0A413TQY1"/>